<evidence type="ECO:0000256" key="2">
    <source>
        <dbReference type="ARBA" id="ARBA00012438"/>
    </source>
</evidence>
<feature type="transmembrane region" description="Helical" evidence="10">
    <location>
        <begin position="138"/>
        <end position="156"/>
    </location>
</feature>
<dbReference type="Proteomes" id="UP000319792">
    <property type="component" value="Unassembled WGS sequence"/>
</dbReference>
<keyword evidence="10" id="KW-0472">Membrane</keyword>
<keyword evidence="10" id="KW-0812">Transmembrane</keyword>
<dbReference type="Gene3D" id="1.20.5.1930">
    <property type="match status" value="1"/>
</dbReference>
<keyword evidence="4" id="KW-0808">Transferase</keyword>
<keyword evidence="3" id="KW-0597">Phosphoprotein</keyword>
<dbReference type="PANTHER" id="PTHR24421:SF10">
    <property type="entry name" value="NITRATE_NITRITE SENSOR PROTEIN NARQ"/>
    <property type="match status" value="1"/>
</dbReference>
<accession>A0A5C5RVE7</accession>
<keyword evidence="8" id="KW-0902">Two-component regulatory system</keyword>
<evidence type="ECO:0000256" key="10">
    <source>
        <dbReference type="SAM" id="Phobius"/>
    </source>
</evidence>
<feature type="transmembrane region" description="Helical" evidence="10">
    <location>
        <begin position="112"/>
        <end position="132"/>
    </location>
</feature>
<dbReference type="Pfam" id="PF07730">
    <property type="entry name" value="HisKA_3"/>
    <property type="match status" value="1"/>
</dbReference>
<keyword evidence="14" id="KW-1185">Reference proteome</keyword>
<dbReference type="EC" id="2.7.13.3" evidence="2"/>
<evidence type="ECO:0000256" key="1">
    <source>
        <dbReference type="ARBA" id="ARBA00000085"/>
    </source>
</evidence>
<dbReference type="InterPro" id="IPR036890">
    <property type="entry name" value="HATPase_C_sf"/>
</dbReference>
<proteinExistence type="predicted"/>
<dbReference type="AlphaFoldDB" id="A0A5C5RVE7"/>
<dbReference type="GO" id="GO:0016020">
    <property type="term" value="C:membrane"/>
    <property type="evidence" value="ECO:0007669"/>
    <property type="project" value="InterPro"/>
</dbReference>
<evidence type="ECO:0000256" key="7">
    <source>
        <dbReference type="ARBA" id="ARBA00022840"/>
    </source>
</evidence>
<feature type="domain" description="Histidine kinase/HSP90-like ATPase" evidence="11">
    <location>
        <begin position="288"/>
        <end position="376"/>
    </location>
</feature>
<evidence type="ECO:0000256" key="8">
    <source>
        <dbReference type="ARBA" id="ARBA00023012"/>
    </source>
</evidence>
<evidence type="ECO:0000313" key="14">
    <source>
        <dbReference type="Proteomes" id="UP000319792"/>
    </source>
</evidence>
<organism evidence="13 14">
    <name type="scientific">Tsukamurella sputi</name>
    <dbReference type="NCBI Taxonomy" id="2591848"/>
    <lineage>
        <taxon>Bacteria</taxon>
        <taxon>Bacillati</taxon>
        <taxon>Actinomycetota</taxon>
        <taxon>Actinomycetes</taxon>
        <taxon>Mycobacteriales</taxon>
        <taxon>Tsukamurellaceae</taxon>
        <taxon>Tsukamurella</taxon>
    </lineage>
</organism>
<dbReference type="SUPFAM" id="SSF55874">
    <property type="entry name" value="ATPase domain of HSP90 chaperone/DNA topoisomerase II/histidine kinase"/>
    <property type="match status" value="1"/>
</dbReference>
<evidence type="ECO:0000313" key="13">
    <source>
        <dbReference type="EMBL" id="TWS26420.1"/>
    </source>
</evidence>
<dbReference type="OrthoDB" id="227596at2"/>
<sequence length="378" mass="38128">MNRSGPIGFAALALVPWGVGVAGSIESTRGLGGPRMAGAITVEAIVTVAALVVAFALLRRRPVAIAWAGIAAASLAVVVGGQQVDSPYWPAGGSWLFVLVAGIAASRAETAADGALVAAAAAVAVFSVAPLARLDPGLWAVALLAAAATAVSIFFGHRQRVAERNVVIARTEAKVTERRAMARELHDVIAHEVTGIVVLAQAGIAAGEDRSGVLARIERSGARALTDIRAMVDTLRDPDATVPPRAPSASGASGLRAALEPLASESVRIDVAAEVDAEEVPDLVRLVAHRIVSEGVTNARRHAPGSTVRVTVGRTDGDLRVDVVDDGRAAGAPPGPGPGGGTGLAGLAERAETVGGTVTAGAEGAGWRLAARLPVQEG</sequence>
<dbReference type="EMBL" id="VIGV01000001">
    <property type="protein sequence ID" value="TWS26420.1"/>
    <property type="molecule type" value="Genomic_DNA"/>
</dbReference>
<dbReference type="InterPro" id="IPR050482">
    <property type="entry name" value="Sensor_HK_TwoCompSys"/>
</dbReference>
<evidence type="ECO:0000259" key="11">
    <source>
        <dbReference type="Pfam" id="PF02518"/>
    </source>
</evidence>
<dbReference type="Pfam" id="PF02518">
    <property type="entry name" value="HATPase_c"/>
    <property type="match status" value="1"/>
</dbReference>
<dbReference type="GO" id="GO:0000155">
    <property type="term" value="F:phosphorelay sensor kinase activity"/>
    <property type="evidence" value="ECO:0007669"/>
    <property type="project" value="InterPro"/>
</dbReference>
<dbReference type="PANTHER" id="PTHR24421">
    <property type="entry name" value="NITRATE/NITRITE SENSOR PROTEIN NARX-RELATED"/>
    <property type="match status" value="1"/>
</dbReference>
<feature type="region of interest" description="Disordered" evidence="9">
    <location>
        <begin position="326"/>
        <end position="346"/>
    </location>
</feature>
<keyword evidence="7" id="KW-0067">ATP-binding</keyword>
<feature type="transmembrane region" description="Helical" evidence="10">
    <location>
        <begin position="65"/>
        <end position="82"/>
    </location>
</feature>
<evidence type="ECO:0000259" key="12">
    <source>
        <dbReference type="Pfam" id="PF07730"/>
    </source>
</evidence>
<dbReference type="InterPro" id="IPR003594">
    <property type="entry name" value="HATPase_dom"/>
</dbReference>
<feature type="domain" description="Signal transduction histidine kinase subgroup 3 dimerisation and phosphoacceptor" evidence="12">
    <location>
        <begin position="177"/>
        <end position="239"/>
    </location>
</feature>
<reference evidence="13 14" key="1">
    <citation type="submission" date="2019-08" db="EMBL/GenBank/DDBJ databases">
        <title>Tsukamurella conjunctivitidis sp. nov., Tsukamurella assacharolytica sp. nov. and Tsukamurella sputae sp. nov. isolated from patients with conjunctivitis, bacteraemia (lymphoma) and respiratory infection (sputum) in Hong Kong.</title>
        <authorList>
            <person name="Fok K.M.N."/>
            <person name="Fong J.Y.H."/>
        </authorList>
    </citation>
    <scope>NUCLEOTIDE SEQUENCE [LARGE SCALE GENOMIC DNA]</scope>
    <source>
        <strain evidence="13 14">HKU70</strain>
    </source>
</reference>
<comment type="catalytic activity">
    <reaction evidence="1">
        <text>ATP + protein L-histidine = ADP + protein N-phospho-L-histidine.</text>
        <dbReference type="EC" id="2.7.13.3"/>
    </reaction>
</comment>
<dbReference type="CDD" id="cd16917">
    <property type="entry name" value="HATPase_UhpB-NarQ-NarX-like"/>
    <property type="match status" value="1"/>
</dbReference>
<feature type="transmembrane region" description="Helical" evidence="10">
    <location>
        <begin position="38"/>
        <end position="58"/>
    </location>
</feature>
<dbReference type="RefSeq" id="WP_146431330.1">
    <property type="nucleotide sequence ID" value="NZ_VIGV01000001.1"/>
</dbReference>
<keyword evidence="6" id="KW-0418">Kinase</keyword>
<protein>
    <recommendedName>
        <fullName evidence="2">histidine kinase</fullName>
        <ecNumber evidence="2">2.7.13.3</ecNumber>
    </recommendedName>
</protein>
<comment type="caution">
    <text evidence="13">The sequence shown here is derived from an EMBL/GenBank/DDBJ whole genome shotgun (WGS) entry which is preliminary data.</text>
</comment>
<keyword evidence="10" id="KW-1133">Transmembrane helix</keyword>
<evidence type="ECO:0000256" key="6">
    <source>
        <dbReference type="ARBA" id="ARBA00022777"/>
    </source>
</evidence>
<feature type="transmembrane region" description="Helical" evidence="10">
    <location>
        <begin position="88"/>
        <end position="105"/>
    </location>
</feature>
<dbReference type="GO" id="GO:0046983">
    <property type="term" value="F:protein dimerization activity"/>
    <property type="evidence" value="ECO:0007669"/>
    <property type="project" value="InterPro"/>
</dbReference>
<evidence type="ECO:0000256" key="3">
    <source>
        <dbReference type="ARBA" id="ARBA00022553"/>
    </source>
</evidence>
<gene>
    <name evidence="13" type="ORF">FK268_04085</name>
</gene>
<evidence type="ECO:0000256" key="5">
    <source>
        <dbReference type="ARBA" id="ARBA00022741"/>
    </source>
</evidence>
<dbReference type="InterPro" id="IPR011712">
    <property type="entry name" value="Sig_transdc_His_kin_sub3_dim/P"/>
</dbReference>
<dbReference type="GO" id="GO:0005524">
    <property type="term" value="F:ATP binding"/>
    <property type="evidence" value="ECO:0007669"/>
    <property type="project" value="UniProtKB-KW"/>
</dbReference>
<dbReference type="Gene3D" id="3.30.565.10">
    <property type="entry name" value="Histidine kinase-like ATPase, C-terminal domain"/>
    <property type="match status" value="1"/>
</dbReference>
<keyword evidence="5" id="KW-0547">Nucleotide-binding</keyword>
<evidence type="ECO:0000256" key="9">
    <source>
        <dbReference type="SAM" id="MobiDB-lite"/>
    </source>
</evidence>
<name>A0A5C5RVE7_9ACTN</name>
<evidence type="ECO:0000256" key="4">
    <source>
        <dbReference type="ARBA" id="ARBA00022679"/>
    </source>
</evidence>